<comment type="subcellular location">
    <subcellularLocation>
        <location evidence="2">Cell membrane</location>
    </subcellularLocation>
    <subcellularLocation>
        <location evidence="1">Membrane</location>
        <topology evidence="1">Single-pass membrane protein</topology>
    </subcellularLocation>
</comment>
<feature type="transmembrane region" description="Helical" evidence="11">
    <location>
        <begin position="20"/>
        <end position="40"/>
    </location>
</feature>
<dbReference type="Proteomes" id="UP001596439">
    <property type="component" value="Unassembled WGS sequence"/>
</dbReference>
<evidence type="ECO:0000256" key="4">
    <source>
        <dbReference type="ARBA" id="ARBA00022475"/>
    </source>
</evidence>
<dbReference type="Gene3D" id="3.40.710.10">
    <property type="entry name" value="DD-peptidase/beta-lactamase superfamily"/>
    <property type="match status" value="1"/>
</dbReference>
<reference evidence="15" key="1">
    <citation type="journal article" date="2019" name="Int. J. Syst. Evol. Microbiol.">
        <title>The Global Catalogue of Microorganisms (GCM) 10K type strain sequencing project: providing services to taxonomists for standard genome sequencing and annotation.</title>
        <authorList>
            <consortium name="The Broad Institute Genomics Platform"/>
            <consortium name="The Broad Institute Genome Sequencing Center for Infectious Disease"/>
            <person name="Wu L."/>
            <person name="Ma J."/>
        </authorList>
    </citation>
    <scope>NUCLEOTIDE SEQUENCE [LARGE SCALE GENOMIC DNA]</scope>
    <source>
        <strain evidence="15">CCUG 55590</strain>
    </source>
</reference>
<protein>
    <submittedName>
        <fullName evidence="14">Peptidoglycan D,D-transpeptidase FtsI family protein</fullName>
    </submittedName>
</protein>
<dbReference type="InterPro" id="IPR036138">
    <property type="entry name" value="PBP_dimer_sf"/>
</dbReference>
<evidence type="ECO:0000313" key="15">
    <source>
        <dbReference type="Proteomes" id="UP001596439"/>
    </source>
</evidence>
<organism evidence="14 15">
    <name type="scientific">Exiguobacterium aestuarii</name>
    <dbReference type="NCBI Taxonomy" id="273527"/>
    <lineage>
        <taxon>Bacteria</taxon>
        <taxon>Bacillati</taxon>
        <taxon>Bacillota</taxon>
        <taxon>Bacilli</taxon>
        <taxon>Bacillales</taxon>
        <taxon>Bacillales Family XII. Incertae Sedis</taxon>
        <taxon>Exiguobacterium</taxon>
    </lineage>
</organism>
<dbReference type="InterPro" id="IPR012338">
    <property type="entry name" value="Beta-lactam/transpept-like"/>
</dbReference>
<evidence type="ECO:0000256" key="3">
    <source>
        <dbReference type="ARBA" id="ARBA00007171"/>
    </source>
</evidence>
<evidence type="ECO:0000256" key="2">
    <source>
        <dbReference type="ARBA" id="ARBA00004236"/>
    </source>
</evidence>
<keyword evidence="8 11" id="KW-1133">Transmembrane helix</keyword>
<feature type="domain" description="Penicillin-binding protein transpeptidase" evidence="12">
    <location>
        <begin position="346"/>
        <end position="674"/>
    </location>
</feature>
<dbReference type="Pfam" id="PF00905">
    <property type="entry name" value="Transpeptidase"/>
    <property type="match status" value="1"/>
</dbReference>
<comment type="caution">
    <text evidence="14">The sequence shown here is derived from an EMBL/GenBank/DDBJ whole genome shotgun (WGS) entry which is preliminary data.</text>
</comment>
<comment type="similarity">
    <text evidence="3">Belongs to the transpeptidase family.</text>
</comment>
<evidence type="ECO:0000256" key="1">
    <source>
        <dbReference type="ARBA" id="ARBA00004167"/>
    </source>
</evidence>
<evidence type="ECO:0000259" key="12">
    <source>
        <dbReference type="Pfam" id="PF00905"/>
    </source>
</evidence>
<evidence type="ECO:0000256" key="9">
    <source>
        <dbReference type="ARBA" id="ARBA00023136"/>
    </source>
</evidence>
<dbReference type="SUPFAM" id="SSF56519">
    <property type="entry name" value="Penicillin binding protein dimerisation domain"/>
    <property type="match status" value="1"/>
</dbReference>
<dbReference type="InterPro" id="IPR050515">
    <property type="entry name" value="Beta-lactam/transpept"/>
</dbReference>
<keyword evidence="7" id="KW-0573">Peptidoglycan synthesis</keyword>
<keyword evidence="10" id="KW-0961">Cell wall biogenesis/degradation</keyword>
<evidence type="ECO:0000256" key="7">
    <source>
        <dbReference type="ARBA" id="ARBA00022984"/>
    </source>
</evidence>
<dbReference type="PANTHER" id="PTHR30627">
    <property type="entry name" value="PEPTIDOGLYCAN D,D-TRANSPEPTIDASE"/>
    <property type="match status" value="1"/>
</dbReference>
<dbReference type="InterPro" id="IPR005311">
    <property type="entry name" value="PBP_dimer"/>
</dbReference>
<evidence type="ECO:0000256" key="11">
    <source>
        <dbReference type="SAM" id="Phobius"/>
    </source>
</evidence>
<feature type="domain" description="Penicillin-binding protein dimerisation" evidence="13">
    <location>
        <begin position="64"/>
        <end position="292"/>
    </location>
</feature>
<sequence>MAKNRVKVPKKRRNHLPLRLNLLFFIVFVLFATLIFRLGVVQIVNGELIAREVQKTESSKIKYEVPRGKIYDRNGQVLADTISNYSIMYRRSQVTKADERLDVAKKLSEIVDIPEKDRKMTERDRKDYWIATNPELAQERTQALLEELPEDERAALSNQDVDRLLLDSITEEEITFDDATEEIIAIKHNMESGYALDPQVIKIGASPKEMAVIEENLEMLPGVSVEPYYQRDYPFDETFKSFLGSYRQIPAEQRASYQAKGYGLNDRVGTSYLEQQYEDVLRGTPAYDVFTTYKGEPVGEPTRVSGNPGKDIVLSTDIEFQKEVDEILKKAIRAGRSGSPHFDRAFAVVMNPQTGELLALSGQELDLETNEFNDVSTGTVLRASQIGSTIKGATVAYGFEEGVVEPGEYIYDAPIKIGSSTKASYRNMGNINDLDALAMSSNIYMFQIALRLADYYSTGQIVGDNVTQAFETMEHYYKQFGLGIETGIDLPFESIGFRSVPDRVTLLMDMSIGQYISYTPIQLAQYTSTLANGGYRIQPHLLKEIIEPGSLDENKKQVVSTFQPNALNKVDIQDEYIERVREGYRQGVESSSGSSRILQQTGMTAAGKTGTAQAIAEGADGQAKRNAKGEPIKTLNSNHVGWAPFDDPEIAWAIIMPGLEAEGINTRVAHDIMKAYFNLEDVNAMLQ</sequence>
<proteinExistence type="inferred from homology"/>
<gene>
    <name evidence="14" type="ORF">ACFQO8_05060</name>
</gene>
<evidence type="ECO:0000256" key="6">
    <source>
        <dbReference type="ARBA" id="ARBA00022960"/>
    </source>
</evidence>
<dbReference type="EMBL" id="JBHTCE010000001">
    <property type="protein sequence ID" value="MFC7389504.1"/>
    <property type="molecule type" value="Genomic_DNA"/>
</dbReference>
<dbReference type="Pfam" id="PF03717">
    <property type="entry name" value="PBP_dimer"/>
    <property type="match status" value="1"/>
</dbReference>
<evidence type="ECO:0000313" key="14">
    <source>
        <dbReference type="EMBL" id="MFC7389504.1"/>
    </source>
</evidence>
<dbReference type="InterPro" id="IPR001460">
    <property type="entry name" value="PCN-bd_Tpept"/>
</dbReference>
<keyword evidence="4" id="KW-1003">Cell membrane</keyword>
<keyword evidence="5 11" id="KW-0812">Transmembrane</keyword>
<dbReference type="SUPFAM" id="SSF56601">
    <property type="entry name" value="beta-lactamase/transpeptidase-like"/>
    <property type="match status" value="1"/>
</dbReference>
<evidence type="ECO:0000256" key="10">
    <source>
        <dbReference type="ARBA" id="ARBA00023316"/>
    </source>
</evidence>
<evidence type="ECO:0000259" key="13">
    <source>
        <dbReference type="Pfam" id="PF03717"/>
    </source>
</evidence>
<keyword evidence="9 11" id="KW-0472">Membrane</keyword>
<dbReference type="PANTHER" id="PTHR30627:SF2">
    <property type="entry name" value="PEPTIDOGLYCAN D,D-TRANSPEPTIDASE MRDA"/>
    <property type="match status" value="1"/>
</dbReference>
<evidence type="ECO:0000256" key="8">
    <source>
        <dbReference type="ARBA" id="ARBA00022989"/>
    </source>
</evidence>
<keyword evidence="6" id="KW-0133">Cell shape</keyword>
<accession>A0ABW2PK87</accession>
<dbReference type="RefSeq" id="WP_214787455.1">
    <property type="nucleotide sequence ID" value="NZ_JANIEL010000022.1"/>
</dbReference>
<dbReference type="Gene3D" id="1.10.10.1230">
    <property type="entry name" value="Penicillin-binding protein, N-terminal non-catalytic domain, head sub-domain"/>
    <property type="match status" value="1"/>
</dbReference>
<dbReference type="Gene3D" id="3.90.1310.10">
    <property type="entry name" value="Penicillin-binding protein 2a (Domain 2)"/>
    <property type="match status" value="1"/>
</dbReference>
<evidence type="ECO:0000256" key="5">
    <source>
        <dbReference type="ARBA" id="ARBA00022692"/>
    </source>
</evidence>
<keyword evidence="15" id="KW-1185">Reference proteome</keyword>
<name>A0ABW2PK87_9BACL</name>